<dbReference type="Proteomes" id="UP001549036">
    <property type="component" value="Unassembled WGS sequence"/>
</dbReference>
<accession>A0ABV2HVH0</accession>
<sequence>MVRKLVAGPPPIEYRDLVCTVRDFNGSQIMQIRIEFGTPVVISETSN</sequence>
<protein>
    <submittedName>
        <fullName evidence="1">Uncharacterized protein</fullName>
    </submittedName>
</protein>
<reference evidence="1 2" key="1">
    <citation type="submission" date="2024-06" db="EMBL/GenBank/DDBJ databases">
        <title>Genomic Encyclopedia of Type Strains, Phase IV (KMG-IV): sequencing the most valuable type-strain genomes for metagenomic binning, comparative biology and taxonomic classification.</title>
        <authorList>
            <person name="Goeker M."/>
        </authorList>
    </citation>
    <scope>NUCLEOTIDE SEQUENCE [LARGE SCALE GENOMIC DNA]</scope>
    <source>
        <strain evidence="1 2">DSM 29846</strain>
    </source>
</reference>
<dbReference type="EMBL" id="JBEPLM010000007">
    <property type="protein sequence ID" value="MET3594589.1"/>
    <property type="molecule type" value="Genomic_DNA"/>
</dbReference>
<comment type="caution">
    <text evidence="1">The sequence shown here is derived from an EMBL/GenBank/DDBJ whole genome shotgun (WGS) entry which is preliminary data.</text>
</comment>
<gene>
    <name evidence="1" type="ORF">ABID26_003997</name>
</gene>
<organism evidence="1 2">
    <name type="scientific">Mesorhizobium shonense</name>
    <dbReference type="NCBI Taxonomy" id="1209948"/>
    <lineage>
        <taxon>Bacteria</taxon>
        <taxon>Pseudomonadati</taxon>
        <taxon>Pseudomonadota</taxon>
        <taxon>Alphaproteobacteria</taxon>
        <taxon>Hyphomicrobiales</taxon>
        <taxon>Phyllobacteriaceae</taxon>
        <taxon>Mesorhizobium</taxon>
    </lineage>
</organism>
<keyword evidence="2" id="KW-1185">Reference proteome</keyword>
<evidence type="ECO:0000313" key="1">
    <source>
        <dbReference type="EMBL" id="MET3594589.1"/>
    </source>
</evidence>
<name>A0ABV2HVH0_9HYPH</name>
<proteinExistence type="predicted"/>
<evidence type="ECO:0000313" key="2">
    <source>
        <dbReference type="Proteomes" id="UP001549036"/>
    </source>
</evidence>